<dbReference type="Proteomes" id="UP000321570">
    <property type="component" value="Unassembled WGS sequence"/>
</dbReference>
<organism evidence="8 9">
    <name type="scientific">Hymenolepis diminuta</name>
    <name type="common">Rat tapeworm</name>
    <dbReference type="NCBI Taxonomy" id="6216"/>
    <lineage>
        <taxon>Eukaryota</taxon>
        <taxon>Metazoa</taxon>
        <taxon>Spiralia</taxon>
        <taxon>Lophotrochozoa</taxon>
        <taxon>Platyhelminthes</taxon>
        <taxon>Cestoda</taxon>
        <taxon>Eucestoda</taxon>
        <taxon>Cyclophyllidea</taxon>
        <taxon>Hymenolepididae</taxon>
        <taxon>Hymenolepis</taxon>
    </lineage>
</organism>
<comment type="subcellular location">
    <subcellularLocation>
        <location evidence="1">Endomembrane system</location>
    </subcellularLocation>
    <subcellularLocation>
        <location evidence="6">Synapse</location>
    </subcellularLocation>
</comment>
<evidence type="ECO:0000313" key="9">
    <source>
        <dbReference type="Proteomes" id="UP000321570"/>
    </source>
</evidence>
<evidence type="ECO:0000313" key="8">
    <source>
        <dbReference type="EMBL" id="VUZ53423.1"/>
    </source>
</evidence>
<evidence type="ECO:0000256" key="5">
    <source>
        <dbReference type="ARBA" id="ARBA00023136"/>
    </source>
</evidence>
<dbReference type="GO" id="GO:0012505">
    <property type="term" value="C:endomembrane system"/>
    <property type="evidence" value="ECO:0007669"/>
    <property type="project" value="UniProtKB-SubCell"/>
</dbReference>
<dbReference type="InterPro" id="IPR014770">
    <property type="entry name" value="Munc13_1"/>
</dbReference>
<keyword evidence="5" id="KW-0472">Membrane</keyword>
<feature type="non-terminal residue" evidence="8">
    <location>
        <position position="1"/>
    </location>
</feature>
<feature type="domain" description="MHD1" evidence="7">
    <location>
        <begin position="1"/>
        <end position="49"/>
    </location>
</feature>
<evidence type="ECO:0000256" key="6">
    <source>
        <dbReference type="ARBA" id="ARBA00034103"/>
    </source>
</evidence>
<dbReference type="GO" id="GO:0098793">
    <property type="term" value="C:presynapse"/>
    <property type="evidence" value="ECO:0007669"/>
    <property type="project" value="GOC"/>
</dbReference>
<keyword evidence="2" id="KW-0813">Transport</keyword>
<dbReference type="AlphaFoldDB" id="A0A564Z370"/>
<name>A0A564Z370_HYMDI</name>
<sequence length="297" mass="33872">SSEELIWKLEALQIFIRELHWTDAVFAEHLDNRLKMMAADMIDAAASRNLECFDAWLKRSSKVADFILPNECCNMINTVAALKANILKLCTKETQGEDMHEYQNQTEANLEKIQRRMAYILNDKLGQILEGTLAKLARYDSNTLLSSVLSLTKPTDEVGKAYVEFMRVNLEQLRQKLSDEVYVLSAMETWYMSQTRMINEWLTERKNHSLHPYQFTCLSTIMKKMYSDFELQGISPDALDTMMYKNISQRLQVEETTLAVQSNSNSSPTRSLLGTITGGISGLSSSIPKPNFLSRIG</sequence>
<keyword evidence="9" id="KW-1185">Reference proteome</keyword>
<gene>
    <name evidence="8" type="ORF">WMSIL1_LOCUS11864</name>
</gene>
<dbReference type="GO" id="GO:0008289">
    <property type="term" value="F:lipid binding"/>
    <property type="evidence" value="ECO:0007669"/>
    <property type="project" value="UniProtKB-KW"/>
</dbReference>
<dbReference type="InterPro" id="IPR010439">
    <property type="entry name" value="MUN_dom"/>
</dbReference>
<evidence type="ECO:0000256" key="4">
    <source>
        <dbReference type="ARBA" id="ARBA00023121"/>
    </source>
</evidence>
<dbReference type="PANTHER" id="PTHR12166">
    <property type="entry name" value="CALCIUM-DEPENDENT SECRETION ACTIVATOR"/>
    <property type="match status" value="1"/>
</dbReference>
<keyword evidence="4" id="KW-0446">Lipid-binding</keyword>
<evidence type="ECO:0000256" key="3">
    <source>
        <dbReference type="ARBA" id="ARBA00023018"/>
    </source>
</evidence>
<dbReference type="InterPro" id="IPR033227">
    <property type="entry name" value="CAPS"/>
</dbReference>
<dbReference type="EMBL" id="CABIJS010000555">
    <property type="protein sequence ID" value="VUZ53423.1"/>
    <property type="molecule type" value="Genomic_DNA"/>
</dbReference>
<reference evidence="8 9" key="1">
    <citation type="submission" date="2019-07" db="EMBL/GenBank/DDBJ databases">
        <authorList>
            <person name="Jastrzebski P J."/>
            <person name="Paukszto L."/>
            <person name="Jastrzebski P J."/>
        </authorList>
    </citation>
    <scope>NUCLEOTIDE SEQUENCE [LARGE SCALE GENOMIC DNA]</scope>
    <source>
        <strain evidence="8 9">WMS-il1</strain>
    </source>
</reference>
<evidence type="ECO:0000256" key="2">
    <source>
        <dbReference type="ARBA" id="ARBA00022448"/>
    </source>
</evidence>
<proteinExistence type="predicted"/>
<keyword evidence="3" id="KW-0770">Synapse</keyword>
<evidence type="ECO:0000259" key="7">
    <source>
        <dbReference type="PROSITE" id="PS51258"/>
    </source>
</evidence>
<protein>
    <recommendedName>
        <fullName evidence="7">MHD1 domain-containing protein</fullName>
    </recommendedName>
</protein>
<dbReference type="GO" id="GO:1990504">
    <property type="term" value="P:dense core granule exocytosis"/>
    <property type="evidence" value="ECO:0007669"/>
    <property type="project" value="InterPro"/>
</dbReference>
<dbReference type="PANTHER" id="PTHR12166:SF8">
    <property type="entry name" value="CALCIUM-DEPENDENT SECRETION ACTIVATOR"/>
    <property type="match status" value="1"/>
</dbReference>
<evidence type="ECO:0000256" key="1">
    <source>
        <dbReference type="ARBA" id="ARBA00004308"/>
    </source>
</evidence>
<dbReference type="PROSITE" id="PS51258">
    <property type="entry name" value="MHD1"/>
    <property type="match status" value="1"/>
</dbReference>
<dbReference type="GO" id="GO:0016079">
    <property type="term" value="P:synaptic vesicle exocytosis"/>
    <property type="evidence" value="ECO:0007669"/>
    <property type="project" value="InterPro"/>
</dbReference>
<accession>A0A564Z370</accession>
<dbReference type="Pfam" id="PF06292">
    <property type="entry name" value="MUN"/>
    <property type="match status" value="1"/>
</dbReference>